<feature type="chain" id="PRO_5024988797" evidence="2">
    <location>
        <begin position="19"/>
        <end position="187"/>
    </location>
</feature>
<keyword evidence="2" id="KW-0732">Signal</keyword>
<evidence type="ECO:0000313" key="3">
    <source>
        <dbReference type="EMBL" id="KAB8070556.1"/>
    </source>
</evidence>
<evidence type="ECO:0000256" key="1">
    <source>
        <dbReference type="SAM" id="MobiDB-lite"/>
    </source>
</evidence>
<dbReference type="EMBL" id="ML732298">
    <property type="protein sequence ID" value="KAB8070556.1"/>
    <property type="molecule type" value="Genomic_DNA"/>
</dbReference>
<feature type="compositionally biased region" description="Basic and acidic residues" evidence="1">
    <location>
        <begin position="69"/>
        <end position="83"/>
    </location>
</feature>
<reference evidence="3 4" key="1">
    <citation type="submission" date="2019-04" db="EMBL/GenBank/DDBJ databases">
        <title>Friends and foes A comparative genomics study of 23 Aspergillus species from section Flavi.</title>
        <authorList>
            <consortium name="DOE Joint Genome Institute"/>
            <person name="Kjaerbolling I."/>
            <person name="Vesth T."/>
            <person name="Frisvad J.C."/>
            <person name="Nybo J.L."/>
            <person name="Theobald S."/>
            <person name="Kildgaard S."/>
            <person name="Isbrandt T."/>
            <person name="Kuo A."/>
            <person name="Sato A."/>
            <person name="Lyhne E.K."/>
            <person name="Kogle M.E."/>
            <person name="Wiebenga A."/>
            <person name="Kun R.S."/>
            <person name="Lubbers R.J."/>
            <person name="Makela M.R."/>
            <person name="Barry K."/>
            <person name="Chovatia M."/>
            <person name="Clum A."/>
            <person name="Daum C."/>
            <person name="Haridas S."/>
            <person name="He G."/>
            <person name="LaButti K."/>
            <person name="Lipzen A."/>
            <person name="Mondo S."/>
            <person name="Riley R."/>
            <person name="Salamov A."/>
            <person name="Simmons B.A."/>
            <person name="Magnuson J.K."/>
            <person name="Henrissat B."/>
            <person name="Mortensen U.H."/>
            <person name="Larsen T.O."/>
            <person name="Devries R.P."/>
            <person name="Grigoriev I.V."/>
            <person name="Machida M."/>
            <person name="Baker S.E."/>
            <person name="Andersen M.R."/>
        </authorList>
    </citation>
    <scope>NUCLEOTIDE SEQUENCE [LARGE SCALE GENOMIC DNA]</scope>
    <source>
        <strain evidence="3 4">CBS 151.66</strain>
    </source>
</reference>
<protein>
    <submittedName>
        <fullName evidence="3">Uncharacterized protein</fullName>
    </submittedName>
</protein>
<keyword evidence="4" id="KW-1185">Reference proteome</keyword>
<accession>A0A5N5WPT5</accession>
<feature type="region of interest" description="Disordered" evidence="1">
    <location>
        <begin position="64"/>
        <end position="86"/>
    </location>
</feature>
<feature type="signal peptide" evidence="2">
    <location>
        <begin position="1"/>
        <end position="18"/>
    </location>
</feature>
<organism evidence="3 4">
    <name type="scientific">Aspergillus leporis</name>
    <dbReference type="NCBI Taxonomy" id="41062"/>
    <lineage>
        <taxon>Eukaryota</taxon>
        <taxon>Fungi</taxon>
        <taxon>Dikarya</taxon>
        <taxon>Ascomycota</taxon>
        <taxon>Pezizomycotina</taxon>
        <taxon>Eurotiomycetes</taxon>
        <taxon>Eurotiomycetidae</taxon>
        <taxon>Eurotiales</taxon>
        <taxon>Aspergillaceae</taxon>
        <taxon>Aspergillus</taxon>
        <taxon>Aspergillus subgen. Circumdati</taxon>
    </lineage>
</organism>
<proteinExistence type="predicted"/>
<name>A0A5N5WPT5_9EURO</name>
<evidence type="ECO:0000313" key="4">
    <source>
        <dbReference type="Proteomes" id="UP000326565"/>
    </source>
</evidence>
<sequence>MKTTFVTLIVLFLGLVVASPTFKTDGDTDVEDKSIGFDQQMCDWVDTACKTWDSVSCTCNDSDYVSKSGPREDPADMSSDKLSDLSPTISTRSTKHIGGFYSDKVRNNWIAVDNDAYKKAKQQIYNQLSKDPHVSYGQVDNLSKNFKTKGQSWVWTGKSHTDKNGIGQFKNWQGTRFFDYTFYFRVI</sequence>
<dbReference type="AlphaFoldDB" id="A0A5N5WPT5"/>
<dbReference type="Proteomes" id="UP000326565">
    <property type="component" value="Unassembled WGS sequence"/>
</dbReference>
<dbReference type="OrthoDB" id="4434228at2759"/>
<gene>
    <name evidence="3" type="ORF">BDV29DRAFT_193969</name>
</gene>
<evidence type="ECO:0000256" key="2">
    <source>
        <dbReference type="SAM" id="SignalP"/>
    </source>
</evidence>